<keyword evidence="1" id="KW-0812">Transmembrane</keyword>
<dbReference type="InterPro" id="IPR029149">
    <property type="entry name" value="Creatin/AminoP/Spt16_N"/>
</dbReference>
<evidence type="ECO:0000256" key="1">
    <source>
        <dbReference type="SAM" id="Phobius"/>
    </source>
</evidence>
<accession>A0AAN6GDG7</accession>
<keyword evidence="1" id="KW-0472">Membrane</keyword>
<dbReference type="SUPFAM" id="SSF53092">
    <property type="entry name" value="Creatinase/prolidase N-terminal domain"/>
    <property type="match status" value="1"/>
</dbReference>
<dbReference type="PANTHER" id="PTHR46112">
    <property type="entry name" value="AMINOPEPTIDASE"/>
    <property type="match status" value="1"/>
</dbReference>
<dbReference type="Gene3D" id="3.90.230.10">
    <property type="entry name" value="Creatinase/methionine aminopeptidase superfamily"/>
    <property type="match status" value="1"/>
</dbReference>
<dbReference type="InterPro" id="IPR000994">
    <property type="entry name" value="Pept_M24"/>
</dbReference>
<evidence type="ECO:0000259" key="2">
    <source>
        <dbReference type="Pfam" id="PF00557"/>
    </source>
</evidence>
<dbReference type="SUPFAM" id="SSF55920">
    <property type="entry name" value="Creatinase/aminopeptidase"/>
    <property type="match status" value="1"/>
</dbReference>
<dbReference type="Pfam" id="PF00557">
    <property type="entry name" value="Peptidase_M24"/>
    <property type="match status" value="1"/>
</dbReference>
<feature type="domain" description="Peptidase M24" evidence="2">
    <location>
        <begin position="280"/>
        <end position="493"/>
    </location>
</feature>
<keyword evidence="5" id="KW-1185">Reference proteome</keyword>
<dbReference type="Pfam" id="PF01321">
    <property type="entry name" value="Creatinase_N"/>
    <property type="match status" value="1"/>
</dbReference>
<dbReference type="EMBL" id="JAPDMQ010000110">
    <property type="protein sequence ID" value="KAK0534764.1"/>
    <property type="molecule type" value="Genomic_DNA"/>
</dbReference>
<name>A0AAN6GDG7_9BASI</name>
<evidence type="ECO:0000313" key="4">
    <source>
        <dbReference type="EMBL" id="KAK0534764.1"/>
    </source>
</evidence>
<dbReference type="InterPro" id="IPR036005">
    <property type="entry name" value="Creatinase/aminopeptidase-like"/>
</dbReference>
<dbReference type="PANTHER" id="PTHR46112:SF2">
    <property type="entry name" value="XAA-PRO AMINOPEPTIDASE P-RELATED"/>
    <property type="match status" value="1"/>
</dbReference>
<dbReference type="InterPro" id="IPR050659">
    <property type="entry name" value="Peptidase_M24B"/>
</dbReference>
<evidence type="ECO:0008006" key="6">
    <source>
        <dbReference type="Google" id="ProtNLM"/>
    </source>
</evidence>
<feature type="domain" description="Creatinase N-terminal" evidence="3">
    <location>
        <begin position="115"/>
        <end position="225"/>
    </location>
</feature>
<dbReference type="InterPro" id="IPR000587">
    <property type="entry name" value="Creatinase_N"/>
</dbReference>
<evidence type="ECO:0000313" key="5">
    <source>
        <dbReference type="Proteomes" id="UP001176521"/>
    </source>
</evidence>
<protein>
    <recommendedName>
        <fullName evidence="6">Peptidase M24 domain-containing protein</fullName>
    </recommendedName>
</protein>
<keyword evidence="1" id="KW-1133">Transmembrane helix</keyword>
<reference evidence="4" key="1">
    <citation type="journal article" date="2023" name="PhytoFront">
        <title>Draft Genome Resources of Seven Strains of Tilletia horrida, Causal Agent of Kernel Smut of Rice.</title>
        <authorList>
            <person name="Khanal S."/>
            <person name="Antony Babu S."/>
            <person name="Zhou X.G."/>
        </authorList>
    </citation>
    <scope>NUCLEOTIDE SEQUENCE</scope>
    <source>
        <strain evidence="4">TX3</strain>
    </source>
</reference>
<comment type="caution">
    <text evidence="4">The sequence shown here is derived from an EMBL/GenBank/DDBJ whole genome shotgun (WGS) entry which is preliminary data.</text>
</comment>
<dbReference type="Gene3D" id="3.40.350.10">
    <property type="entry name" value="Creatinase/prolidase N-terminal domain"/>
    <property type="match status" value="1"/>
</dbReference>
<proteinExistence type="predicted"/>
<dbReference type="Proteomes" id="UP001176521">
    <property type="component" value="Unassembled WGS sequence"/>
</dbReference>
<evidence type="ECO:0000259" key="3">
    <source>
        <dbReference type="Pfam" id="PF01321"/>
    </source>
</evidence>
<organism evidence="4 5">
    <name type="scientific">Tilletia horrida</name>
    <dbReference type="NCBI Taxonomy" id="155126"/>
    <lineage>
        <taxon>Eukaryota</taxon>
        <taxon>Fungi</taxon>
        <taxon>Dikarya</taxon>
        <taxon>Basidiomycota</taxon>
        <taxon>Ustilaginomycotina</taxon>
        <taxon>Exobasidiomycetes</taxon>
        <taxon>Tilletiales</taxon>
        <taxon>Tilletiaceae</taxon>
        <taxon>Tilletia</taxon>
    </lineage>
</organism>
<dbReference type="AlphaFoldDB" id="A0AAN6GDG7"/>
<feature type="transmembrane region" description="Helical" evidence="1">
    <location>
        <begin position="32"/>
        <end position="53"/>
    </location>
</feature>
<sequence>MPLRSKEDSAALIPTSMAWTDQSSAGIPRRRFPLLIPGLLKLILGLGLLVFLFRSKLVSVSIGSRTSITFGGDDGGDDSQHSVEAALQCAIQKLDTSALDQPGVEPIPFEEFVQRRDRIAQALVKEKLDAYIVEPGSDFNYLANLSNAAWEDWGPTERPFLLVIQALPNESRTEATRSRSTILTPNFELGRAKQLVLPFAPDDAKHLPWREEESPYAVLASHLSRSTGKPTPDIRIKVGPETRTFITQGLALAQLHVQPFLETDPVADVRQTKSEREVHIMRAINTLTVEAVRAVRTCVYDGISEAELFDVFKRTVLSAGHGISDVEGLALFGERTACPHCGPSASRRLKANQEFVLMDVGARLYGYISDCTRTFLLPNSTSSSTSSESFDPEKLKIWYKVHEAQTAAINAIRQGTPLSAVDHAAREVIDKAGYGQYFTHRLGHSIGLQMHESPYANGANTRVTLKANTPLTAEPGIYIEGFAGVRLEDVILTSKDGKEAQTLTNRRATSPWDP</sequence>
<gene>
    <name evidence="4" type="ORF">OC842_002546</name>
</gene>